<accession>A0A0E9SH89</accession>
<dbReference type="AlphaFoldDB" id="A0A0E9SH89"/>
<name>A0A0E9SH89_ANGAN</name>
<protein>
    <submittedName>
        <fullName evidence="1">Uncharacterized protein</fullName>
    </submittedName>
</protein>
<sequence length="72" mass="8018">MRYPLLVWGGCRLPLASDTCRVANCFFSPDSEAEVEVSHTCASHKQVSNLNLQVSSKSHVTVFRLKQVKSSH</sequence>
<reference evidence="1" key="1">
    <citation type="submission" date="2014-11" db="EMBL/GenBank/DDBJ databases">
        <authorList>
            <person name="Amaro Gonzalez C."/>
        </authorList>
    </citation>
    <scope>NUCLEOTIDE SEQUENCE</scope>
</reference>
<dbReference type="EMBL" id="GBXM01067945">
    <property type="protein sequence ID" value="JAH40632.1"/>
    <property type="molecule type" value="Transcribed_RNA"/>
</dbReference>
<evidence type="ECO:0000313" key="1">
    <source>
        <dbReference type="EMBL" id="JAH40632.1"/>
    </source>
</evidence>
<reference evidence="1" key="2">
    <citation type="journal article" date="2015" name="Fish Shellfish Immunol.">
        <title>Early steps in the European eel (Anguilla anguilla)-Vibrio vulnificus interaction in the gills: Role of the RtxA13 toxin.</title>
        <authorList>
            <person name="Callol A."/>
            <person name="Pajuelo D."/>
            <person name="Ebbesson L."/>
            <person name="Teles M."/>
            <person name="MacKenzie S."/>
            <person name="Amaro C."/>
        </authorList>
    </citation>
    <scope>NUCLEOTIDE SEQUENCE</scope>
</reference>
<organism evidence="1">
    <name type="scientific">Anguilla anguilla</name>
    <name type="common">European freshwater eel</name>
    <name type="synonym">Muraena anguilla</name>
    <dbReference type="NCBI Taxonomy" id="7936"/>
    <lineage>
        <taxon>Eukaryota</taxon>
        <taxon>Metazoa</taxon>
        <taxon>Chordata</taxon>
        <taxon>Craniata</taxon>
        <taxon>Vertebrata</taxon>
        <taxon>Euteleostomi</taxon>
        <taxon>Actinopterygii</taxon>
        <taxon>Neopterygii</taxon>
        <taxon>Teleostei</taxon>
        <taxon>Anguilliformes</taxon>
        <taxon>Anguillidae</taxon>
        <taxon>Anguilla</taxon>
    </lineage>
</organism>
<proteinExistence type="predicted"/>